<proteinExistence type="predicted"/>
<keyword evidence="1" id="KW-0732">Signal</keyword>
<keyword evidence="2" id="KW-0378">Hydrolase</keyword>
<dbReference type="RefSeq" id="WP_339586360.1">
    <property type="nucleotide sequence ID" value="NZ_JBBHJZ010000001.1"/>
</dbReference>
<evidence type="ECO:0000313" key="3">
    <source>
        <dbReference type="Proteomes" id="UP001361239"/>
    </source>
</evidence>
<evidence type="ECO:0000313" key="2">
    <source>
        <dbReference type="EMBL" id="MEJ5976449.1"/>
    </source>
</evidence>
<dbReference type="SUPFAM" id="SSF55298">
    <property type="entry name" value="YjgF-like"/>
    <property type="match status" value="1"/>
</dbReference>
<feature type="chain" id="PRO_5045845385" evidence="1">
    <location>
        <begin position="26"/>
        <end position="170"/>
    </location>
</feature>
<dbReference type="Gene3D" id="3.30.1330.40">
    <property type="entry name" value="RutC-like"/>
    <property type="match status" value="1"/>
</dbReference>
<organism evidence="2 3">
    <name type="scientific">Novosphingobium anseongense</name>
    <dbReference type="NCBI Taxonomy" id="3133436"/>
    <lineage>
        <taxon>Bacteria</taxon>
        <taxon>Pseudomonadati</taxon>
        <taxon>Pseudomonadota</taxon>
        <taxon>Alphaproteobacteria</taxon>
        <taxon>Sphingomonadales</taxon>
        <taxon>Sphingomonadaceae</taxon>
        <taxon>Novosphingobium</taxon>
    </lineage>
</organism>
<dbReference type="PANTHER" id="PTHR11803">
    <property type="entry name" value="2-IMINOBUTANOATE/2-IMINOPROPANOATE DEAMINASE RIDA"/>
    <property type="match status" value="1"/>
</dbReference>
<dbReference type="EMBL" id="JBBHJZ010000001">
    <property type="protein sequence ID" value="MEJ5976449.1"/>
    <property type="molecule type" value="Genomic_DNA"/>
</dbReference>
<dbReference type="InterPro" id="IPR006175">
    <property type="entry name" value="YjgF/YER057c/UK114"/>
</dbReference>
<keyword evidence="3" id="KW-1185">Reference proteome</keyword>
<reference evidence="2 3" key="1">
    <citation type="submission" date="2024-03" db="EMBL/GenBank/DDBJ databases">
        <authorList>
            <person name="Jo J.-H."/>
        </authorList>
    </citation>
    <scope>NUCLEOTIDE SEQUENCE [LARGE SCALE GENOMIC DNA]</scope>
    <source>
        <strain evidence="2 3">PS1R-30</strain>
    </source>
</reference>
<dbReference type="PANTHER" id="PTHR11803:SF59">
    <property type="entry name" value="ENDORIBONUCLEASE"/>
    <property type="match status" value="1"/>
</dbReference>
<gene>
    <name evidence="2" type="ORF">WG901_07375</name>
</gene>
<dbReference type="GO" id="GO:0016787">
    <property type="term" value="F:hydrolase activity"/>
    <property type="evidence" value="ECO:0007669"/>
    <property type="project" value="UniProtKB-KW"/>
</dbReference>
<sequence length="170" mass="17897">MRFKLLSAAIPTLVAAALLPAAAQAQVTRIKSNPQAVILDAAKVSGDSELIFVSGQLASPVDPAKPMAEVKTLEEMGDTKTQTISALGKIRQILESQGYKLSDTVKLSLFVAPDPRTGKMDFAGANEGFKAFFGTPETPVTVARSTFQVAALVGPHYLIEIEAIAAKRAG</sequence>
<protein>
    <submittedName>
        <fullName evidence="2">Rid family hydrolase</fullName>
    </submittedName>
</protein>
<evidence type="ECO:0000256" key="1">
    <source>
        <dbReference type="SAM" id="SignalP"/>
    </source>
</evidence>
<name>A0ABU8RTY6_9SPHN</name>
<feature type="signal peptide" evidence="1">
    <location>
        <begin position="1"/>
        <end position="25"/>
    </location>
</feature>
<dbReference type="Pfam" id="PF01042">
    <property type="entry name" value="Ribonuc_L-PSP"/>
    <property type="match status" value="1"/>
</dbReference>
<dbReference type="Proteomes" id="UP001361239">
    <property type="component" value="Unassembled WGS sequence"/>
</dbReference>
<dbReference type="InterPro" id="IPR035959">
    <property type="entry name" value="RutC-like_sf"/>
</dbReference>
<comment type="caution">
    <text evidence="2">The sequence shown here is derived from an EMBL/GenBank/DDBJ whole genome shotgun (WGS) entry which is preliminary data.</text>
</comment>
<accession>A0ABU8RTY6</accession>